<evidence type="ECO:0008006" key="4">
    <source>
        <dbReference type="Google" id="ProtNLM"/>
    </source>
</evidence>
<sequence>MAIVLILTSLPFFQAQAQSGYIEENIWSSLDPGRGIASDFVIFPNGTKVFGQIQRNYDVTDYSEVVFVSQGNTQVFGPKDLYGFGIENGRFFLSKTLSEESGREFVQVIFSGKLQLDYKNGNYYIDNGIEIQKLRAFYQVTPGAGTSKQRRIKLYISTLKVLTAGECGFQLIDLIEKSRLEEQDLIRILTQFHECEQLPYKLHVEKIPFVKFSPTVAFGVGADFLQSHSRSEKYKGAFSSILGYRVSAGIKLHDFRRSPKSSFEIRAGYVTRPVDFETSFSYSVNDITASAQFEEKSIVIPVSYSYSFLKRGGMDYYLGLVGGVWMSKLDNNKGFVDDAYNGGMEGVLIMESQLFSTTDLKIVPGIKLGASIPISHSFDLFAEVEAQYLRDFYTVSIPNLPQYYYNRTYVSFQIGLEL</sequence>
<accession>A0ABY6MLR9</accession>
<feature type="chain" id="PRO_5047469781" description="Outer membrane protein beta-barrel domain-containing protein" evidence="1">
    <location>
        <begin position="18"/>
        <end position="418"/>
    </location>
</feature>
<dbReference type="InterPro" id="IPR011250">
    <property type="entry name" value="OMP/PagP_B-barrel"/>
</dbReference>
<feature type="signal peptide" evidence="1">
    <location>
        <begin position="1"/>
        <end position="17"/>
    </location>
</feature>
<dbReference type="RefSeq" id="WP_264811196.1">
    <property type="nucleotide sequence ID" value="NZ_CP110226.1"/>
</dbReference>
<name>A0ABY6MLR9_9BACT</name>
<proteinExistence type="predicted"/>
<evidence type="ECO:0000256" key="1">
    <source>
        <dbReference type="SAM" id="SignalP"/>
    </source>
</evidence>
<keyword evidence="1" id="KW-0732">Signal</keyword>
<reference evidence="2" key="1">
    <citation type="submission" date="2022-10" db="EMBL/GenBank/DDBJ databases">
        <title>Algoriphagus sp. a novel bacteria isolate from halophytes salicornia europaea.</title>
        <authorList>
            <person name="Peng Y."/>
            <person name="Jiang L."/>
            <person name="Lee J."/>
        </authorList>
    </citation>
    <scope>NUCLEOTIDE SEQUENCE</scope>
    <source>
        <strain evidence="2">TR-M5</strain>
    </source>
</reference>
<organism evidence="2 3">
    <name type="scientific">Algoriphagus halophytocola</name>
    <dbReference type="NCBI Taxonomy" id="2991499"/>
    <lineage>
        <taxon>Bacteria</taxon>
        <taxon>Pseudomonadati</taxon>
        <taxon>Bacteroidota</taxon>
        <taxon>Cytophagia</taxon>
        <taxon>Cytophagales</taxon>
        <taxon>Cyclobacteriaceae</taxon>
        <taxon>Algoriphagus</taxon>
    </lineage>
</organism>
<dbReference type="SUPFAM" id="SSF56925">
    <property type="entry name" value="OMPA-like"/>
    <property type="match status" value="1"/>
</dbReference>
<gene>
    <name evidence="2" type="ORF">OM944_08265</name>
</gene>
<evidence type="ECO:0000313" key="3">
    <source>
        <dbReference type="Proteomes" id="UP001163156"/>
    </source>
</evidence>
<dbReference type="EMBL" id="CP110226">
    <property type="protein sequence ID" value="UZD24484.1"/>
    <property type="molecule type" value="Genomic_DNA"/>
</dbReference>
<evidence type="ECO:0000313" key="2">
    <source>
        <dbReference type="EMBL" id="UZD24484.1"/>
    </source>
</evidence>
<protein>
    <recommendedName>
        <fullName evidence="4">Outer membrane protein beta-barrel domain-containing protein</fullName>
    </recommendedName>
</protein>
<keyword evidence="3" id="KW-1185">Reference proteome</keyword>
<dbReference type="Proteomes" id="UP001163156">
    <property type="component" value="Chromosome"/>
</dbReference>